<dbReference type="EMBL" id="JADBGI010000018">
    <property type="protein sequence ID" value="MBE3000809.1"/>
    <property type="molecule type" value="Genomic_DNA"/>
</dbReference>
<feature type="signal peptide" evidence="5">
    <location>
        <begin position="1"/>
        <end position="27"/>
    </location>
</feature>
<evidence type="ECO:0000256" key="1">
    <source>
        <dbReference type="ARBA" id="ARBA00004196"/>
    </source>
</evidence>
<evidence type="ECO:0000256" key="4">
    <source>
        <dbReference type="ARBA" id="ARBA00022729"/>
    </source>
</evidence>
<dbReference type="InterPro" id="IPR051313">
    <property type="entry name" value="Bact_iron-sidero_bind"/>
</dbReference>
<dbReference type="Gene3D" id="3.40.50.1980">
    <property type="entry name" value="Nitrogenase molybdenum iron protein domain"/>
    <property type="match status" value="2"/>
</dbReference>
<proteinExistence type="inferred from homology"/>
<dbReference type="SUPFAM" id="SSF53807">
    <property type="entry name" value="Helical backbone' metal receptor"/>
    <property type="match status" value="1"/>
</dbReference>
<feature type="domain" description="Fe/B12 periplasmic-binding" evidence="6">
    <location>
        <begin position="55"/>
        <end position="324"/>
    </location>
</feature>
<comment type="subcellular location">
    <subcellularLocation>
        <location evidence="1">Cell envelope</location>
    </subcellularLocation>
</comment>
<dbReference type="InterPro" id="IPR002491">
    <property type="entry name" value="ABC_transptr_periplasmic_BD"/>
</dbReference>
<evidence type="ECO:0000256" key="5">
    <source>
        <dbReference type="SAM" id="SignalP"/>
    </source>
</evidence>
<evidence type="ECO:0000313" key="8">
    <source>
        <dbReference type="Proteomes" id="UP000806528"/>
    </source>
</evidence>
<name>A0ABR9PAE7_9ACTN</name>
<dbReference type="PANTHER" id="PTHR30532:SF1">
    <property type="entry name" value="IRON(3+)-HYDROXAMATE-BINDING PROTEIN FHUD"/>
    <property type="match status" value="1"/>
</dbReference>
<dbReference type="RefSeq" id="WP_193123412.1">
    <property type="nucleotide sequence ID" value="NZ_JADBGI010000018.1"/>
</dbReference>
<organism evidence="7 8">
    <name type="scientific">Nocardiopsis coralli</name>
    <dbReference type="NCBI Taxonomy" id="2772213"/>
    <lineage>
        <taxon>Bacteria</taxon>
        <taxon>Bacillati</taxon>
        <taxon>Actinomycetota</taxon>
        <taxon>Actinomycetes</taxon>
        <taxon>Streptosporangiales</taxon>
        <taxon>Nocardiopsidaceae</taxon>
        <taxon>Nocardiopsis</taxon>
    </lineage>
</organism>
<dbReference type="PROSITE" id="PS51257">
    <property type="entry name" value="PROKAR_LIPOPROTEIN"/>
    <property type="match status" value="1"/>
</dbReference>
<sequence>MKRSITPTAAGAAVLALLAAGCGSSDADGAQEQGEVRTVTDATGSEVEVPETPERIVTLHYAATQPVLDLGFTPVGQGQFEEGIIPEDQAAEVEEIPVVADGVEPRLEEIAELEPDLVLAPNVLEEEVHEQLAAVAPVYTFTLRGDDREHWPQRTEEVADALGVPEQPEELAAELETRQEEIAEEYADEIEGRTVTVLSSYEENSVYVWGENNMTGSLLLPLGFTWSEQANAAVEDEDEAEATLSGESLASAADDADLVFYDTNLRAEPNAFMEDLQGTALYQDLPAVQDGHAYPAGKSTVAGYTDAHYTLDLVEEALEDLREG</sequence>
<dbReference type="PANTHER" id="PTHR30532">
    <property type="entry name" value="IRON III DICITRATE-BINDING PERIPLASMIC PROTEIN"/>
    <property type="match status" value="1"/>
</dbReference>
<feature type="chain" id="PRO_5045834270" evidence="5">
    <location>
        <begin position="28"/>
        <end position="324"/>
    </location>
</feature>
<dbReference type="Pfam" id="PF01497">
    <property type="entry name" value="Peripla_BP_2"/>
    <property type="match status" value="1"/>
</dbReference>
<keyword evidence="4 5" id="KW-0732">Signal</keyword>
<reference evidence="7 8" key="1">
    <citation type="submission" date="2020-09" db="EMBL/GenBank/DDBJ databases">
        <title>Diversity and distribution of actinomycetes associated with coral in the coast of Hainan.</title>
        <authorList>
            <person name="Li F."/>
        </authorList>
    </citation>
    <scope>NUCLEOTIDE SEQUENCE [LARGE SCALE GENOMIC DNA]</scope>
    <source>
        <strain evidence="7 8">HNM0947</strain>
    </source>
</reference>
<evidence type="ECO:0000259" key="6">
    <source>
        <dbReference type="PROSITE" id="PS50983"/>
    </source>
</evidence>
<keyword evidence="8" id="KW-1185">Reference proteome</keyword>
<keyword evidence="3" id="KW-0813">Transport</keyword>
<evidence type="ECO:0000256" key="3">
    <source>
        <dbReference type="ARBA" id="ARBA00022448"/>
    </source>
</evidence>
<gene>
    <name evidence="7" type="ORF">IDM40_19230</name>
</gene>
<comment type="caution">
    <text evidence="7">The sequence shown here is derived from an EMBL/GenBank/DDBJ whole genome shotgun (WGS) entry which is preliminary data.</text>
</comment>
<protein>
    <submittedName>
        <fullName evidence="7">ABC transporter substrate-binding protein</fullName>
    </submittedName>
</protein>
<comment type="similarity">
    <text evidence="2">Belongs to the bacterial solute-binding protein 8 family.</text>
</comment>
<evidence type="ECO:0000313" key="7">
    <source>
        <dbReference type="EMBL" id="MBE3000809.1"/>
    </source>
</evidence>
<evidence type="ECO:0000256" key="2">
    <source>
        <dbReference type="ARBA" id="ARBA00008814"/>
    </source>
</evidence>
<dbReference type="PROSITE" id="PS50983">
    <property type="entry name" value="FE_B12_PBP"/>
    <property type="match status" value="1"/>
</dbReference>
<dbReference type="Proteomes" id="UP000806528">
    <property type="component" value="Unassembled WGS sequence"/>
</dbReference>
<accession>A0ABR9PAE7</accession>